<gene>
    <name evidence="10" type="primary">amaB_2</name>
    <name evidence="10" type="ORF">DSM104443_03131</name>
</gene>
<organism evidence="10 11">
    <name type="scientific">Usitatibacter rugosus</name>
    <dbReference type="NCBI Taxonomy" id="2732067"/>
    <lineage>
        <taxon>Bacteria</taxon>
        <taxon>Pseudomonadati</taxon>
        <taxon>Pseudomonadota</taxon>
        <taxon>Betaproteobacteria</taxon>
        <taxon>Nitrosomonadales</taxon>
        <taxon>Usitatibacteraceae</taxon>
        <taxon>Usitatibacter</taxon>
    </lineage>
</organism>
<evidence type="ECO:0000256" key="5">
    <source>
        <dbReference type="ARBA" id="ARBA00022801"/>
    </source>
</evidence>
<dbReference type="Proteomes" id="UP000501534">
    <property type="component" value="Chromosome"/>
</dbReference>
<dbReference type="NCBIfam" id="NF006775">
    <property type="entry name" value="PRK09290.2-5"/>
    <property type="match status" value="1"/>
</dbReference>
<feature type="binding site" evidence="7">
    <location>
        <position position="124"/>
    </location>
    <ligand>
        <name>Zn(2+)</name>
        <dbReference type="ChEBI" id="CHEBI:29105"/>
        <label>2</label>
    </ligand>
</feature>
<evidence type="ECO:0000256" key="6">
    <source>
        <dbReference type="ARBA" id="ARBA00023211"/>
    </source>
</evidence>
<comment type="cofactor">
    <cofactor evidence="7">
        <name>Zn(2+)</name>
        <dbReference type="ChEBI" id="CHEBI:29105"/>
    </cofactor>
    <text evidence="7">Binds 2 Zn(2+) ions per subunit.</text>
</comment>
<evidence type="ECO:0000313" key="10">
    <source>
        <dbReference type="EMBL" id="QJR12048.1"/>
    </source>
</evidence>
<dbReference type="AlphaFoldDB" id="A0A6M4GYS4"/>
<feature type="binding site" evidence="7">
    <location>
        <position position="186"/>
    </location>
    <ligand>
        <name>Zn(2+)</name>
        <dbReference type="ChEBI" id="CHEBI:29105"/>
        <label>1</label>
    </ligand>
</feature>
<dbReference type="GO" id="GO:0050538">
    <property type="term" value="F:N-carbamoyl-L-amino-acid hydrolase activity"/>
    <property type="evidence" value="ECO:0007669"/>
    <property type="project" value="UniProtKB-EC"/>
</dbReference>
<feature type="binding site" evidence="8">
    <location>
        <position position="211"/>
    </location>
    <ligand>
        <name>allantoate</name>
        <dbReference type="ChEBI" id="CHEBI:17536"/>
    </ligand>
</feature>
<feature type="binding site" evidence="7">
    <location>
        <position position="380"/>
    </location>
    <ligand>
        <name>Zn(2+)</name>
        <dbReference type="ChEBI" id="CHEBI:29105"/>
        <label>2</label>
    </ligand>
</feature>
<dbReference type="EMBL" id="CP053069">
    <property type="protein sequence ID" value="QJR12048.1"/>
    <property type="molecule type" value="Genomic_DNA"/>
</dbReference>
<dbReference type="InterPro" id="IPR002933">
    <property type="entry name" value="Peptidase_M20"/>
</dbReference>
<keyword evidence="11" id="KW-1185">Reference proteome</keyword>
<dbReference type="NCBIfam" id="TIGR01879">
    <property type="entry name" value="hydantase"/>
    <property type="match status" value="1"/>
</dbReference>
<dbReference type="PIRSF" id="PIRSF001235">
    <property type="entry name" value="Amidase_carbamoylase"/>
    <property type="match status" value="1"/>
</dbReference>
<dbReference type="Pfam" id="PF01546">
    <property type="entry name" value="Peptidase_M20"/>
    <property type="match status" value="1"/>
</dbReference>
<evidence type="ECO:0000256" key="3">
    <source>
        <dbReference type="ARBA" id="ARBA00011738"/>
    </source>
</evidence>
<dbReference type="RefSeq" id="WP_171093907.1">
    <property type="nucleotide sequence ID" value="NZ_CP053069.1"/>
</dbReference>
<dbReference type="Gene3D" id="3.30.70.360">
    <property type="match status" value="1"/>
</dbReference>
<dbReference type="GO" id="GO:0016813">
    <property type="term" value="F:hydrolase activity, acting on carbon-nitrogen (but not peptide) bonds, in linear amidines"/>
    <property type="evidence" value="ECO:0007669"/>
    <property type="project" value="InterPro"/>
</dbReference>
<comment type="cofactor">
    <cofactor evidence="1">
        <name>Mn(2+)</name>
        <dbReference type="ChEBI" id="CHEBI:29035"/>
    </cofactor>
</comment>
<feature type="binding site" evidence="7">
    <location>
        <position position="89"/>
    </location>
    <ligand>
        <name>Zn(2+)</name>
        <dbReference type="ChEBI" id="CHEBI:29105"/>
        <label>1</label>
    </ligand>
</feature>
<comment type="subunit">
    <text evidence="3">Homodimer.</text>
</comment>
<feature type="domain" description="Peptidase M20 dimerisation" evidence="9">
    <location>
        <begin position="207"/>
        <end position="308"/>
    </location>
</feature>
<dbReference type="CDD" id="cd03884">
    <property type="entry name" value="M20_bAS"/>
    <property type="match status" value="1"/>
</dbReference>
<dbReference type="EC" id="3.5.1.87" evidence="10"/>
<evidence type="ECO:0000256" key="4">
    <source>
        <dbReference type="ARBA" id="ARBA00022723"/>
    </source>
</evidence>
<dbReference type="InterPro" id="IPR011650">
    <property type="entry name" value="Peptidase_M20_dimer"/>
</dbReference>
<feature type="binding site" evidence="7">
    <location>
        <position position="78"/>
    </location>
    <ligand>
        <name>Zn(2+)</name>
        <dbReference type="ChEBI" id="CHEBI:29105"/>
        <label>1</label>
    </ligand>
</feature>
<feature type="binding site" evidence="8">
    <location>
        <position position="285"/>
    </location>
    <ligand>
        <name>allantoate</name>
        <dbReference type="ChEBI" id="CHEBI:17536"/>
    </ligand>
</feature>
<proteinExistence type="inferred from homology"/>
<accession>A0A6M4GYS4</accession>
<dbReference type="InterPro" id="IPR036264">
    <property type="entry name" value="Bact_exopeptidase_dim_dom"/>
</dbReference>
<dbReference type="KEGG" id="uru:DSM104443_03131"/>
<name>A0A6M4GYS4_9PROT</name>
<dbReference type="GO" id="GO:0046872">
    <property type="term" value="F:metal ion binding"/>
    <property type="evidence" value="ECO:0007669"/>
    <property type="project" value="UniProtKB-KW"/>
</dbReference>
<keyword evidence="5 10" id="KW-0378">Hydrolase</keyword>
<dbReference type="InterPro" id="IPR010158">
    <property type="entry name" value="Amidase_Cbmase"/>
</dbReference>
<evidence type="ECO:0000313" key="11">
    <source>
        <dbReference type="Proteomes" id="UP000501534"/>
    </source>
</evidence>
<dbReference type="SUPFAM" id="SSF55031">
    <property type="entry name" value="Bacterial exopeptidase dimerisation domain"/>
    <property type="match status" value="1"/>
</dbReference>
<evidence type="ECO:0000256" key="1">
    <source>
        <dbReference type="ARBA" id="ARBA00001936"/>
    </source>
</evidence>
<protein>
    <submittedName>
        <fullName evidence="10">N-carbamoyl-L-amino acid hydrolase</fullName>
        <ecNumber evidence="10">3.5.1.87</ecNumber>
    </submittedName>
</protein>
<dbReference type="PANTHER" id="PTHR32494">
    <property type="entry name" value="ALLANTOATE DEIMINASE-RELATED"/>
    <property type="match status" value="1"/>
</dbReference>
<dbReference type="Pfam" id="PF07687">
    <property type="entry name" value="M20_dimer"/>
    <property type="match status" value="1"/>
</dbReference>
<dbReference type="Gene3D" id="3.40.630.10">
    <property type="entry name" value="Zn peptidases"/>
    <property type="match status" value="1"/>
</dbReference>
<comment type="similarity">
    <text evidence="2">Belongs to the peptidase M20 family.</text>
</comment>
<keyword evidence="6" id="KW-0464">Manganese</keyword>
<feature type="binding site" evidence="7">
    <location>
        <position position="89"/>
    </location>
    <ligand>
        <name>Zn(2+)</name>
        <dbReference type="ChEBI" id="CHEBI:29105"/>
        <label>2</label>
    </ligand>
</feature>
<evidence type="ECO:0000256" key="8">
    <source>
        <dbReference type="PIRSR" id="PIRSR001235-2"/>
    </source>
</evidence>
<dbReference type="SUPFAM" id="SSF53187">
    <property type="entry name" value="Zn-dependent exopeptidases"/>
    <property type="match status" value="1"/>
</dbReference>
<keyword evidence="4 7" id="KW-0479">Metal-binding</keyword>
<evidence type="ECO:0000256" key="7">
    <source>
        <dbReference type="PIRSR" id="PIRSR001235-1"/>
    </source>
</evidence>
<evidence type="ECO:0000256" key="2">
    <source>
        <dbReference type="ARBA" id="ARBA00006153"/>
    </source>
</evidence>
<reference evidence="10 11" key="1">
    <citation type="submission" date="2020-04" db="EMBL/GenBank/DDBJ databases">
        <title>Usitatibacter rugosus gen. nov., sp. nov. and Usitatibacter palustris sp. nov., novel members of Usitatibacteraceae fam. nov. within the order Nitrosomonadales isolated from soil.</title>
        <authorList>
            <person name="Huber K.J."/>
            <person name="Neumann-Schaal M."/>
            <person name="Geppert A."/>
            <person name="Luckner M."/>
            <person name="Wanner G."/>
            <person name="Overmann J."/>
        </authorList>
    </citation>
    <scope>NUCLEOTIDE SEQUENCE [LARGE SCALE GENOMIC DNA]</scope>
    <source>
        <strain evidence="10 11">0125_3</strain>
    </source>
</reference>
<evidence type="ECO:0000259" key="9">
    <source>
        <dbReference type="Pfam" id="PF07687"/>
    </source>
</evidence>
<feature type="binding site" evidence="8">
    <location>
        <position position="272"/>
    </location>
    <ligand>
        <name>allantoate</name>
        <dbReference type="ChEBI" id="CHEBI:17536"/>
    </ligand>
</feature>
<keyword evidence="7" id="KW-0862">Zinc</keyword>
<dbReference type="PANTHER" id="PTHR32494:SF19">
    <property type="entry name" value="ALLANTOATE DEIMINASE-RELATED"/>
    <property type="match status" value="1"/>
</dbReference>
<sequence length="407" mass="43200">MKFGTRILAQADRLASFSEDEGRLTRTYLTPRHREAGEQIAVWMREAGMEAGFDALGNVVGRYAGDRPDAPAVATGSHMDTVVDAGRYDGIFGILTAIACVRDLHARGRRLPFAFEVVAFCDEEGVRFGVTLIGSRALAGRFEPSMLEARDRDGVTLRDALIAFGGDPDVIPSLQRKGLAAFVESHIEQGPVLLDEGLPVGVVTSIAGAGRARARVTGMAGHAGTVPMPGRRDALTAASEMALAVESLCGSRPQELVGTVGKFAVAGGGAVNVIPGSVEFTVDLRSGEDTVRRRAMADLESHLHEIARRRGVTLAWEPFFEMKAMPCDAGLQSALASSIAAHGVKVRHLPSGAGHDAMELAHIAPMAMLFVRCGAGGISHNPLETMTAEDAEIATSVLLHFLENFRP</sequence>